<protein>
    <submittedName>
        <fullName evidence="2">Protein kinase superfamily protein</fullName>
    </submittedName>
</protein>
<proteinExistence type="predicted"/>
<keyword evidence="2" id="KW-0808">Transferase</keyword>
<dbReference type="GO" id="GO:0016301">
    <property type="term" value="F:kinase activity"/>
    <property type="evidence" value="ECO:0007669"/>
    <property type="project" value="UniProtKB-KW"/>
</dbReference>
<name>A0A5A7NWI4_STRAF</name>
<dbReference type="EMBL" id="BKCP01000001">
    <property type="protein sequence ID" value="GER24627.1"/>
    <property type="molecule type" value="Genomic_DNA"/>
</dbReference>
<feature type="region of interest" description="Disordered" evidence="1">
    <location>
        <begin position="1"/>
        <end position="32"/>
    </location>
</feature>
<keyword evidence="3" id="KW-1185">Reference proteome</keyword>
<keyword evidence="2" id="KW-0418">Kinase</keyword>
<sequence>MMVECSLSRKSKTLTEPSAETEAKTPTPPQAMSCVSTTSFSISQMVQVVSMLEVPILRGSASFQSKEVSGPENSLLRLLFRRLLSSTRRPPSWRRCAMGLRRCRSRSGDAARPTRLGSGRRLPPSFLCALIEFFAPALCISPPVAGEKEIAPEEGVP</sequence>
<dbReference type="AlphaFoldDB" id="A0A5A7NWI4"/>
<dbReference type="OrthoDB" id="10528092at2759"/>
<comment type="caution">
    <text evidence="2">The sequence shown here is derived from an EMBL/GenBank/DDBJ whole genome shotgun (WGS) entry which is preliminary data.</text>
</comment>
<accession>A0A5A7NWI4</accession>
<evidence type="ECO:0000256" key="1">
    <source>
        <dbReference type="SAM" id="MobiDB-lite"/>
    </source>
</evidence>
<gene>
    <name evidence="2" type="ORF">STAS_00170</name>
</gene>
<reference evidence="3" key="1">
    <citation type="journal article" date="2019" name="Curr. Biol.">
        <title>Genome Sequence of Striga asiatica Provides Insight into the Evolution of Plant Parasitism.</title>
        <authorList>
            <person name="Yoshida S."/>
            <person name="Kim S."/>
            <person name="Wafula E.K."/>
            <person name="Tanskanen J."/>
            <person name="Kim Y.M."/>
            <person name="Honaas L."/>
            <person name="Yang Z."/>
            <person name="Spallek T."/>
            <person name="Conn C.E."/>
            <person name="Ichihashi Y."/>
            <person name="Cheong K."/>
            <person name="Cui S."/>
            <person name="Der J.P."/>
            <person name="Gundlach H."/>
            <person name="Jiao Y."/>
            <person name="Hori C."/>
            <person name="Ishida J.K."/>
            <person name="Kasahara H."/>
            <person name="Kiba T."/>
            <person name="Kim M.S."/>
            <person name="Koo N."/>
            <person name="Laohavisit A."/>
            <person name="Lee Y.H."/>
            <person name="Lumba S."/>
            <person name="McCourt P."/>
            <person name="Mortimer J.C."/>
            <person name="Mutuku J.M."/>
            <person name="Nomura T."/>
            <person name="Sasaki-Sekimoto Y."/>
            <person name="Seto Y."/>
            <person name="Wang Y."/>
            <person name="Wakatake T."/>
            <person name="Sakakibara H."/>
            <person name="Demura T."/>
            <person name="Yamaguchi S."/>
            <person name="Yoneyama K."/>
            <person name="Manabe R.I."/>
            <person name="Nelson D.C."/>
            <person name="Schulman A.H."/>
            <person name="Timko M.P."/>
            <person name="dePamphilis C.W."/>
            <person name="Choi D."/>
            <person name="Shirasu K."/>
        </authorList>
    </citation>
    <scope>NUCLEOTIDE SEQUENCE [LARGE SCALE GENOMIC DNA]</scope>
    <source>
        <strain evidence="3">cv. UVA1</strain>
    </source>
</reference>
<evidence type="ECO:0000313" key="2">
    <source>
        <dbReference type="EMBL" id="GER24627.1"/>
    </source>
</evidence>
<dbReference type="Proteomes" id="UP000325081">
    <property type="component" value="Unassembled WGS sequence"/>
</dbReference>
<evidence type="ECO:0000313" key="3">
    <source>
        <dbReference type="Proteomes" id="UP000325081"/>
    </source>
</evidence>
<organism evidence="2 3">
    <name type="scientific">Striga asiatica</name>
    <name type="common">Asiatic witchweed</name>
    <name type="synonym">Buchnera asiatica</name>
    <dbReference type="NCBI Taxonomy" id="4170"/>
    <lineage>
        <taxon>Eukaryota</taxon>
        <taxon>Viridiplantae</taxon>
        <taxon>Streptophyta</taxon>
        <taxon>Embryophyta</taxon>
        <taxon>Tracheophyta</taxon>
        <taxon>Spermatophyta</taxon>
        <taxon>Magnoliopsida</taxon>
        <taxon>eudicotyledons</taxon>
        <taxon>Gunneridae</taxon>
        <taxon>Pentapetalae</taxon>
        <taxon>asterids</taxon>
        <taxon>lamiids</taxon>
        <taxon>Lamiales</taxon>
        <taxon>Orobanchaceae</taxon>
        <taxon>Buchnereae</taxon>
        <taxon>Striga</taxon>
    </lineage>
</organism>